<dbReference type="GO" id="GO:0005524">
    <property type="term" value="F:ATP binding"/>
    <property type="evidence" value="ECO:0007669"/>
    <property type="project" value="InterPro"/>
</dbReference>
<keyword evidence="2" id="KW-0067">ATP-binding</keyword>
<dbReference type="Pfam" id="PF04851">
    <property type="entry name" value="ResIII"/>
    <property type="match status" value="1"/>
</dbReference>
<dbReference type="KEGG" id="vg:26517757"/>
<dbReference type="InterPro" id="IPR014001">
    <property type="entry name" value="Helicase_ATP-bd"/>
</dbReference>
<reference evidence="2 3" key="1">
    <citation type="journal article" date="2015" name="J. Virol.">
        <title>Sinorhizobium meliloti Phage ?M9 Defines a New Group of T4 Superfamily Phages with Unusual Genomic Features but a Common T=16 Capsid.</title>
        <authorList>
            <person name="Johnson M.C."/>
            <person name="Tatum K.B."/>
            <person name="Lynn J.S."/>
            <person name="Brewer T.E."/>
            <person name="Lu S."/>
            <person name="Washburn B.K."/>
            <person name="Stroupe M.E."/>
            <person name="Jones K.M."/>
        </authorList>
    </citation>
    <scope>NUCLEOTIDE SEQUENCE [LARGE SCALE GENOMIC DNA]</scope>
</reference>
<organism evidence="2 3">
    <name type="scientific">Sinorhizobium phage phiM9</name>
    <dbReference type="NCBI Taxonomy" id="1636182"/>
    <lineage>
        <taxon>Viruses</taxon>
        <taxon>Duplodnaviria</taxon>
        <taxon>Heunggongvirae</taxon>
        <taxon>Uroviricota</taxon>
        <taxon>Caudoviricetes</taxon>
        <taxon>Pootjesviridae</taxon>
        <taxon>Emnonavirus</taxon>
        <taxon>Emnonavirus phiM9</taxon>
    </lineage>
</organism>
<feature type="domain" description="Helicase ATP-binding" evidence="1">
    <location>
        <begin position="125"/>
        <end position="279"/>
    </location>
</feature>
<dbReference type="SMART" id="SM00487">
    <property type="entry name" value="DEXDc"/>
    <property type="match status" value="1"/>
</dbReference>
<gene>
    <name evidence="2" type="primary">uvsW</name>
    <name evidence="2" type="ORF">Sm_phiM9_075</name>
</gene>
<dbReference type="GO" id="GO:0004386">
    <property type="term" value="F:helicase activity"/>
    <property type="evidence" value="ECO:0007669"/>
    <property type="project" value="UniProtKB-KW"/>
</dbReference>
<reference evidence="3" key="2">
    <citation type="submission" date="2015-03" db="EMBL/GenBank/DDBJ databases">
        <title>The genome and structure of Sinorhizobium meliloti phage phiM9.</title>
        <authorList>
            <person name="Johnson M.C."/>
            <person name="Tatum K.B."/>
            <person name="Lynn J.S."/>
            <person name="Brewer T.E."/>
            <person name="Washburn B.K."/>
            <person name="Stroupe M.E."/>
            <person name="Jones K.M."/>
        </authorList>
    </citation>
    <scope>NUCLEOTIDE SEQUENCE [LARGE SCALE GENOMIC DNA]</scope>
</reference>
<dbReference type="InterPro" id="IPR027417">
    <property type="entry name" value="P-loop_NTPase"/>
</dbReference>
<dbReference type="InterPro" id="IPR050742">
    <property type="entry name" value="Helicase_Restrict-Modif_Enz"/>
</dbReference>
<dbReference type="GO" id="GO:0003677">
    <property type="term" value="F:DNA binding"/>
    <property type="evidence" value="ECO:0007669"/>
    <property type="project" value="InterPro"/>
</dbReference>
<evidence type="ECO:0000313" key="3">
    <source>
        <dbReference type="Proteomes" id="UP000033804"/>
    </source>
</evidence>
<dbReference type="GeneID" id="26517757"/>
<sequence length="499" mass="57283">MSIFTIEIENLNETFIRINTNNPAVYDALSEKFAFEVPGARFMPSYQDGSWDGWIRLFHYGDRTIYKGLGKQVVELLKSEDFGKVTFRGFSKKNDITADFEEVEKFVRENLPSHIDPYDYQIESALEMLHKRRALAISPTSSGKSFIIYLMTSFIISQLEYDEKILLIVPSITLVDQMYDDFKDYGYQSDAHLILGGTKKDGPQKLYISTWQSIQKQPASWFRQFGGVIVDEVHGATAKSLKSSVEKCTNAVWRYGFTGTLSELETDEIVLRGLFGEITQVTTYEEMRELGIIPEVDIEMIRVRYGDRFKTVCKALKGEFQDELAFIQSEEARDEILLAIARENFDKNGIFLFKSIKHLQRIEQLFRRMFNRPIVIINGGVGRDIRAEIRRQIDKDANVGIRGVILLATYGTMSTGVSIKNLDYGVFAAPMKSKIKVLQSLGRLLRKSDSKKSARLHDVWDDISEYTKADNYGKAHAKSRLRFYKEAGFKVIERIHKVE</sequence>
<dbReference type="OrthoDB" id="2008at10239"/>
<dbReference type="Gene3D" id="3.30.780.20">
    <property type="match status" value="1"/>
</dbReference>
<keyword evidence="2" id="KW-0547">Nucleotide-binding</keyword>
<dbReference type="InterPro" id="IPR006935">
    <property type="entry name" value="Helicase/UvrB_N"/>
</dbReference>
<dbReference type="GO" id="GO:0016787">
    <property type="term" value="F:hydrolase activity"/>
    <property type="evidence" value="ECO:0007669"/>
    <property type="project" value="InterPro"/>
</dbReference>
<dbReference type="PANTHER" id="PTHR47396">
    <property type="entry name" value="TYPE I RESTRICTION ENZYME ECOKI R PROTEIN"/>
    <property type="match status" value="1"/>
</dbReference>
<dbReference type="SUPFAM" id="SSF52540">
    <property type="entry name" value="P-loop containing nucleoside triphosphate hydrolases"/>
    <property type="match status" value="2"/>
</dbReference>
<protein>
    <submittedName>
        <fullName evidence="2">Putative helicase</fullName>
    </submittedName>
</protein>
<dbReference type="Proteomes" id="UP000033804">
    <property type="component" value="Segment"/>
</dbReference>
<name>A0A0F6R5T7_9CAUD</name>
<dbReference type="Pfam" id="PF21241">
    <property type="entry name" value="UvsW_N"/>
    <property type="match status" value="1"/>
</dbReference>
<dbReference type="RefSeq" id="YP_009189459.1">
    <property type="nucleotide sequence ID" value="NC_028676.1"/>
</dbReference>
<keyword evidence="2" id="KW-0378">Hydrolase</keyword>
<dbReference type="PANTHER" id="PTHR47396:SF1">
    <property type="entry name" value="ATP-DEPENDENT HELICASE IRC3-RELATED"/>
    <property type="match status" value="1"/>
</dbReference>
<dbReference type="InterPro" id="IPR049409">
    <property type="entry name" value="UvsW_N"/>
</dbReference>
<evidence type="ECO:0000313" key="2">
    <source>
        <dbReference type="EMBL" id="AKE44705.1"/>
    </source>
</evidence>
<dbReference type="EMBL" id="KP881232">
    <property type="protein sequence ID" value="AKE44705.1"/>
    <property type="molecule type" value="Genomic_DNA"/>
</dbReference>
<proteinExistence type="predicted"/>
<keyword evidence="3" id="KW-1185">Reference proteome</keyword>
<evidence type="ECO:0000259" key="1">
    <source>
        <dbReference type="PROSITE" id="PS51192"/>
    </source>
</evidence>
<dbReference type="Gene3D" id="3.40.50.300">
    <property type="entry name" value="P-loop containing nucleotide triphosphate hydrolases"/>
    <property type="match status" value="2"/>
</dbReference>
<dbReference type="PROSITE" id="PS51192">
    <property type="entry name" value="HELICASE_ATP_BIND_1"/>
    <property type="match status" value="1"/>
</dbReference>
<keyword evidence="2" id="KW-0347">Helicase</keyword>
<accession>A0A0F6R5T7</accession>
<dbReference type="InterPro" id="IPR049430">
    <property type="entry name" value="UvsW_N_sf"/>
</dbReference>